<gene>
    <name evidence="1" type="ORF">HNV10_06810</name>
</gene>
<sequence>MKKSILLLAISLVVFSCKNESQTTEDKAPEAKQEIAYANFGKEINDTDAIDAKEMMDQYLSMKAGDTINSKVRGKIIEVCSAKGCWMTLDMDGNNEVMVKFKDYGFFMPLNAEGEVVINGKAFVSETSVDELRHYAEDAGKSEEEIAAIIEPKRTYSFEADGVLLKQ</sequence>
<dbReference type="Proteomes" id="UP000805085">
    <property type="component" value="Unassembled WGS sequence"/>
</dbReference>
<dbReference type="InterPro" id="IPR032577">
    <property type="entry name" value="DUF4920"/>
</dbReference>
<dbReference type="PROSITE" id="PS51257">
    <property type="entry name" value="PROKAR_LIPOPROTEIN"/>
    <property type="match status" value="1"/>
</dbReference>
<proteinExistence type="predicted"/>
<protein>
    <submittedName>
        <fullName evidence="1">DUF4920 domain-containing protein</fullName>
    </submittedName>
</protein>
<comment type="caution">
    <text evidence="1">The sequence shown here is derived from an EMBL/GenBank/DDBJ whole genome shotgun (WGS) entry which is preliminary data.</text>
</comment>
<dbReference type="Pfam" id="PF16267">
    <property type="entry name" value="DUF4920"/>
    <property type="match status" value="1"/>
</dbReference>
<accession>A0ABX2E3U9</accession>
<evidence type="ECO:0000313" key="2">
    <source>
        <dbReference type="Proteomes" id="UP000805085"/>
    </source>
</evidence>
<evidence type="ECO:0000313" key="1">
    <source>
        <dbReference type="EMBL" id="NRD22944.1"/>
    </source>
</evidence>
<name>A0ABX2E3U9_9FLAO</name>
<organism evidence="1 2">
    <name type="scientific">Winogradskyella litoriviva</name>
    <dbReference type="NCBI Taxonomy" id="1220182"/>
    <lineage>
        <taxon>Bacteria</taxon>
        <taxon>Pseudomonadati</taxon>
        <taxon>Bacteroidota</taxon>
        <taxon>Flavobacteriia</taxon>
        <taxon>Flavobacteriales</taxon>
        <taxon>Flavobacteriaceae</taxon>
        <taxon>Winogradskyella</taxon>
    </lineage>
</organism>
<reference evidence="1 2" key="1">
    <citation type="journal article" date="2015" name="Int. J. Syst. Evol. Microbiol.">
        <title>Winogradskyella litoriviva sp. nov., isolated from coastal seawater.</title>
        <authorList>
            <person name="Nedashkovskaya O.I."/>
            <person name="Kukhlevskiy A.D."/>
            <person name="Zhukova N.V."/>
            <person name="Kim S.J."/>
            <person name="Rhee S.K."/>
            <person name="Mikhailov V.V."/>
        </authorList>
    </citation>
    <scope>NUCLEOTIDE SEQUENCE [LARGE SCALE GENOMIC DNA]</scope>
    <source>
        <strain evidence="1 2">KMM6491</strain>
    </source>
</reference>
<dbReference type="RefSeq" id="WP_173300590.1">
    <property type="nucleotide sequence ID" value="NZ_JABRWQ010000003.1"/>
</dbReference>
<keyword evidence="2" id="KW-1185">Reference proteome</keyword>
<dbReference type="EMBL" id="JABRWQ010000003">
    <property type="protein sequence ID" value="NRD22944.1"/>
    <property type="molecule type" value="Genomic_DNA"/>
</dbReference>